<accession>A0ABX0JGY6</accession>
<dbReference type="EMBL" id="JAAOIW010000010">
    <property type="protein sequence ID" value="NHN32940.1"/>
    <property type="molecule type" value="Genomic_DNA"/>
</dbReference>
<reference evidence="2" key="1">
    <citation type="submission" date="2020-03" db="EMBL/GenBank/DDBJ databases">
        <title>Draft sequencing of Paenibacilllus sp. S3N08.</title>
        <authorList>
            <person name="Kim D.-U."/>
        </authorList>
    </citation>
    <scope>NUCLEOTIDE SEQUENCE</scope>
    <source>
        <strain evidence="2">S3N08</strain>
    </source>
</reference>
<feature type="coiled-coil region" evidence="1">
    <location>
        <begin position="18"/>
        <end position="70"/>
    </location>
</feature>
<proteinExistence type="predicted"/>
<comment type="caution">
    <text evidence="2">The sequence shown here is derived from an EMBL/GenBank/DDBJ whole genome shotgun (WGS) entry which is preliminary data.</text>
</comment>
<keyword evidence="1" id="KW-0175">Coiled coil</keyword>
<dbReference type="Proteomes" id="UP001165962">
    <property type="component" value="Unassembled WGS sequence"/>
</dbReference>
<sequence>MRERAAVREKRSLIGYDADKVQAHFNLLQMEIKALEKQRRKEHQIYMAETAELSQEIEKMKEKVHELDQMEKGLKQWIQRNQ</sequence>
<organism evidence="2 3">
    <name type="scientific">Paenibacillus agricola</name>
    <dbReference type="NCBI Taxonomy" id="2716264"/>
    <lineage>
        <taxon>Bacteria</taxon>
        <taxon>Bacillati</taxon>
        <taxon>Bacillota</taxon>
        <taxon>Bacilli</taxon>
        <taxon>Bacillales</taxon>
        <taxon>Paenibacillaceae</taxon>
        <taxon>Paenibacillus</taxon>
    </lineage>
</organism>
<evidence type="ECO:0000313" key="3">
    <source>
        <dbReference type="Proteomes" id="UP001165962"/>
    </source>
</evidence>
<gene>
    <name evidence="2" type="ORF">G9U52_24300</name>
</gene>
<evidence type="ECO:0000313" key="2">
    <source>
        <dbReference type="EMBL" id="NHN32940.1"/>
    </source>
</evidence>
<name>A0ABX0JGY6_9BACL</name>
<dbReference type="RefSeq" id="WP_166153248.1">
    <property type="nucleotide sequence ID" value="NZ_JAAOIW010000010.1"/>
</dbReference>
<protein>
    <submittedName>
        <fullName evidence="2">Uncharacterized protein</fullName>
    </submittedName>
</protein>
<keyword evidence="3" id="KW-1185">Reference proteome</keyword>
<evidence type="ECO:0000256" key="1">
    <source>
        <dbReference type="SAM" id="Coils"/>
    </source>
</evidence>